<feature type="region of interest" description="Disordered" evidence="2">
    <location>
        <begin position="84"/>
        <end position="111"/>
    </location>
</feature>
<feature type="compositionally biased region" description="Low complexity" evidence="2">
    <location>
        <begin position="33"/>
        <end position="42"/>
    </location>
</feature>
<feature type="compositionally biased region" description="Low complexity" evidence="2">
    <location>
        <begin position="92"/>
        <end position="110"/>
    </location>
</feature>
<dbReference type="PROSITE" id="PS50158">
    <property type="entry name" value="ZF_CCHC"/>
    <property type="match status" value="1"/>
</dbReference>
<feature type="compositionally biased region" description="Basic residues" evidence="2">
    <location>
        <begin position="18"/>
        <end position="32"/>
    </location>
</feature>
<name>A0A6V7NXR3_ANACO</name>
<dbReference type="InterPro" id="IPR032567">
    <property type="entry name" value="RTL1-rel"/>
</dbReference>
<keyword evidence="1" id="KW-0479">Metal-binding</keyword>
<evidence type="ECO:0000256" key="2">
    <source>
        <dbReference type="SAM" id="MobiDB-lite"/>
    </source>
</evidence>
<dbReference type="InterPro" id="IPR001969">
    <property type="entry name" value="Aspartic_peptidase_AS"/>
</dbReference>
<feature type="region of interest" description="Disordered" evidence="2">
    <location>
        <begin position="1"/>
        <end position="50"/>
    </location>
</feature>
<dbReference type="SUPFAM" id="SSF50630">
    <property type="entry name" value="Acid proteases"/>
    <property type="match status" value="1"/>
</dbReference>
<dbReference type="EMBL" id="LR862143">
    <property type="protein sequence ID" value="CAD1823370.1"/>
    <property type="molecule type" value="Genomic_DNA"/>
</dbReference>
<dbReference type="AlphaFoldDB" id="A0A6V7NXR3"/>
<keyword evidence="1" id="KW-0862">Zinc</keyword>
<evidence type="ECO:0000259" key="3">
    <source>
        <dbReference type="PROSITE" id="PS50158"/>
    </source>
</evidence>
<dbReference type="GO" id="GO:0006508">
    <property type="term" value="P:proteolysis"/>
    <property type="evidence" value="ECO:0007669"/>
    <property type="project" value="InterPro"/>
</dbReference>
<accession>A0A6V7NXR3</accession>
<keyword evidence="1" id="KW-0863">Zinc-finger</keyword>
<dbReference type="InterPro" id="IPR021109">
    <property type="entry name" value="Peptidase_aspartic_dom_sf"/>
</dbReference>
<dbReference type="Gene3D" id="2.40.70.10">
    <property type="entry name" value="Acid Proteases"/>
    <property type="match status" value="1"/>
</dbReference>
<dbReference type="GO" id="GO:0004190">
    <property type="term" value="F:aspartic-type endopeptidase activity"/>
    <property type="evidence" value="ECO:0007669"/>
    <property type="project" value="InterPro"/>
</dbReference>
<evidence type="ECO:0000313" key="4">
    <source>
        <dbReference type="EMBL" id="CAD1823370.1"/>
    </source>
</evidence>
<reference evidence="4" key="1">
    <citation type="submission" date="2020-07" db="EMBL/GenBank/DDBJ databases">
        <authorList>
            <person name="Lin J."/>
        </authorList>
    </citation>
    <scope>NUCLEOTIDE SEQUENCE</scope>
</reference>
<dbReference type="PROSITE" id="PS00141">
    <property type="entry name" value="ASP_PROTEASE"/>
    <property type="match status" value="1"/>
</dbReference>
<sequence length="257" mass="28042">MDKGKGKRPAAEGASQTHSRRPPRHPRSRSQSRGRGSSTQRGGPDRRQAPRCVICSGPYFPWQCSRSRGRCYLCCQEGHFQSDCPRGPAPAPSSASAPASPGPSQGTPSAHYQAGRPLIQLQTEGSRQATSGRMYVAQTEEAAAAENVVAGIILLNGIRVHALFDTGASHSFIDRLFAELHGIPFVSLLHPGRVVVPDHSLDIREFCPSCPVRVGDWIMPVDLLVLRKLGEFDVVLDMDWLTKYFATIDCKNRTAVD</sequence>
<evidence type="ECO:0000256" key="1">
    <source>
        <dbReference type="PROSITE-ProRule" id="PRU00047"/>
    </source>
</evidence>
<dbReference type="GO" id="GO:0003676">
    <property type="term" value="F:nucleic acid binding"/>
    <property type="evidence" value="ECO:0007669"/>
    <property type="project" value="InterPro"/>
</dbReference>
<dbReference type="PANTHER" id="PTHR15503:SF42">
    <property type="entry name" value="ZINC FINGER, CCHC-TYPE, RETROTRANSPOSON GAG DOMAIN, ASPARTIC PEPTIDASE DOMAIN PROTEIN-RELATED"/>
    <property type="match status" value="1"/>
</dbReference>
<dbReference type="InterPro" id="IPR001878">
    <property type="entry name" value="Znf_CCHC"/>
</dbReference>
<dbReference type="PANTHER" id="PTHR15503">
    <property type="entry name" value="LDOC1 RELATED"/>
    <property type="match status" value="1"/>
</dbReference>
<feature type="domain" description="CCHC-type" evidence="3">
    <location>
        <begin position="70"/>
        <end position="86"/>
    </location>
</feature>
<organism evidence="4">
    <name type="scientific">Ananas comosus var. bracteatus</name>
    <name type="common">red pineapple</name>
    <dbReference type="NCBI Taxonomy" id="296719"/>
    <lineage>
        <taxon>Eukaryota</taxon>
        <taxon>Viridiplantae</taxon>
        <taxon>Streptophyta</taxon>
        <taxon>Embryophyta</taxon>
        <taxon>Tracheophyta</taxon>
        <taxon>Spermatophyta</taxon>
        <taxon>Magnoliopsida</taxon>
        <taxon>Liliopsida</taxon>
        <taxon>Poales</taxon>
        <taxon>Bromeliaceae</taxon>
        <taxon>Bromelioideae</taxon>
        <taxon>Ananas</taxon>
    </lineage>
</organism>
<dbReference type="CDD" id="cd00303">
    <property type="entry name" value="retropepsin_like"/>
    <property type="match status" value="1"/>
</dbReference>
<dbReference type="Pfam" id="PF08284">
    <property type="entry name" value="RVP_2"/>
    <property type="match status" value="1"/>
</dbReference>
<dbReference type="GO" id="GO:0008270">
    <property type="term" value="F:zinc ion binding"/>
    <property type="evidence" value="ECO:0007669"/>
    <property type="project" value="UniProtKB-KW"/>
</dbReference>
<protein>
    <recommendedName>
        <fullName evidence="3">CCHC-type domain-containing protein</fullName>
    </recommendedName>
</protein>
<gene>
    <name evidence="4" type="ORF">CB5_LOCUS6581</name>
</gene>
<proteinExistence type="predicted"/>